<comment type="pathway">
    <text evidence="6">Plant hormone biosynthesis; gibberellin biosynthesis.</text>
</comment>
<dbReference type="PROSITE" id="PS51471">
    <property type="entry name" value="FE2OG_OXY"/>
    <property type="match status" value="1"/>
</dbReference>
<evidence type="ECO:0000313" key="11">
    <source>
        <dbReference type="EMBL" id="KAI5398434.1"/>
    </source>
</evidence>
<dbReference type="GO" id="GO:0046872">
    <property type="term" value="F:metal ion binding"/>
    <property type="evidence" value="ECO:0007669"/>
    <property type="project" value="UniProtKB-KW"/>
</dbReference>
<dbReference type="PANTHER" id="PTHR47990">
    <property type="entry name" value="2-OXOGLUTARATE (2OG) AND FE(II)-DEPENDENT OXYGENASE SUPERFAMILY PROTEIN-RELATED"/>
    <property type="match status" value="1"/>
</dbReference>
<dbReference type="SUPFAM" id="SSF51197">
    <property type="entry name" value="Clavaminate synthase-like"/>
    <property type="match status" value="1"/>
</dbReference>
<dbReference type="InterPro" id="IPR005123">
    <property type="entry name" value="Oxoglu/Fe-dep_dioxygenase_dom"/>
</dbReference>
<accession>A0A9D4WBI8</accession>
<proteinExistence type="inferred from homology"/>
<comment type="similarity">
    <text evidence="7">Belongs to the iron/ascorbate-dependent oxidoreductase family. GA20OX subfamily.</text>
</comment>
<reference evidence="11 12" key="1">
    <citation type="journal article" date="2022" name="Nat. Genet.">
        <title>Improved pea reference genome and pan-genome highlight genomic features and evolutionary characteristics.</title>
        <authorList>
            <person name="Yang T."/>
            <person name="Liu R."/>
            <person name="Luo Y."/>
            <person name="Hu S."/>
            <person name="Wang D."/>
            <person name="Wang C."/>
            <person name="Pandey M.K."/>
            <person name="Ge S."/>
            <person name="Xu Q."/>
            <person name="Li N."/>
            <person name="Li G."/>
            <person name="Huang Y."/>
            <person name="Saxena R.K."/>
            <person name="Ji Y."/>
            <person name="Li M."/>
            <person name="Yan X."/>
            <person name="He Y."/>
            <person name="Liu Y."/>
            <person name="Wang X."/>
            <person name="Xiang C."/>
            <person name="Varshney R.K."/>
            <person name="Ding H."/>
            <person name="Gao S."/>
            <person name="Zong X."/>
        </authorList>
    </citation>
    <scope>NUCLEOTIDE SEQUENCE [LARGE SCALE GENOMIC DNA]</scope>
    <source>
        <strain evidence="11 12">cv. Zhongwan 6</strain>
    </source>
</reference>
<dbReference type="Pfam" id="PF03171">
    <property type="entry name" value="2OG-FeII_Oxy"/>
    <property type="match status" value="1"/>
</dbReference>
<keyword evidence="4 9" id="KW-0560">Oxidoreductase</keyword>
<comment type="caution">
    <text evidence="11">The sequence shown here is derived from an EMBL/GenBank/DDBJ whole genome shotgun (WGS) entry which is preliminary data.</text>
</comment>
<evidence type="ECO:0000256" key="2">
    <source>
        <dbReference type="ARBA" id="ARBA00004972"/>
    </source>
</evidence>
<name>A0A9D4WBI8_PEA</name>
<dbReference type="PRINTS" id="PR00682">
    <property type="entry name" value="IPNSYNTHASE"/>
</dbReference>
<evidence type="ECO:0000256" key="1">
    <source>
        <dbReference type="ARBA" id="ARBA00001961"/>
    </source>
</evidence>
<dbReference type="GO" id="GO:0009686">
    <property type="term" value="P:gibberellin biosynthetic process"/>
    <property type="evidence" value="ECO:0007669"/>
    <property type="project" value="UniProtKB-ARBA"/>
</dbReference>
<evidence type="ECO:0000256" key="4">
    <source>
        <dbReference type="ARBA" id="ARBA00023002"/>
    </source>
</evidence>
<comment type="pathway">
    <text evidence="2">Hormone biosynthesis.</text>
</comment>
<sequence>MDSGLCLVSSNHQEILHQNHFYDPSWLQKQCKVPTNFVWPKEYLVNANEEFQAPLIDLDGFLKGNEEATNNAAKLISKACSTHGFFQVINHGVDLSLVGEAYDQMDAFFKLPIDKKLGVRKMKGSMWGYSGAHADRFSSKLPWKETLSFPFHDNNSFEPVVTNYFNSTSLGEDFQQTGVSFQKYCEAMKKLGMKVMEILAISLGVDRLHYKYLFEDGCSIMRCNYYPSCQEPSVALGTGPHCDPTTLTILHQDQVGGLDVFADQKWQTVRPRSDAFVVNIGDTFTALSNGRYKSCLHRAVVNRYKERRSLAFFLCPKQDKMVRPPQDIVVIDGTKKYPDFTWSQLLHFTQNYYRADEATLQNFTKWLLSSNTRNHLP</sequence>
<dbReference type="EMBL" id="JAMSHJ010000006">
    <property type="protein sequence ID" value="KAI5398434.1"/>
    <property type="molecule type" value="Genomic_DNA"/>
</dbReference>
<comment type="catalytic activity">
    <reaction evidence="8">
        <text>gibberellin A12 + 2 2-oxoglutarate + 3 O2 + H(+) = gibberellin A9 + 2 succinate + 3 CO2 + 2 H2O</text>
        <dbReference type="Rhea" id="RHEA:60772"/>
        <dbReference type="ChEBI" id="CHEBI:15377"/>
        <dbReference type="ChEBI" id="CHEBI:15378"/>
        <dbReference type="ChEBI" id="CHEBI:15379"/>
        <dbReference type="ChEBI" id="CHEBI:16526"/>
        <dbReference type="ChEBI" id="CHEBI:16810"/>
        <dbReference type="ChEBI" id="CHEBI:30031"/>
        <dbReference type="ChEBI" id="CHEBI:58627"/>
        <dbReference type="ChEBI" id="CHEBI:73255"/>
    </reaction>
    <physiologicalReaction direction="left-to-right" evidence="8">
        <dbReference type="Rhea" id="RHEA:60773"/>
    </physiologicalReaction>
</comment>
<organism evidence="11 12">
    <name type="scientific">Pisum sativum</name>
    <name type="common">Garden pea</name>
    <name type="synonym">Lathyrus oleraceus</name>
    <dbReference type="NCBI Taxonomy" id="3888"/>
    <lineage>
        <taxon>Eukaryota</taxon>
        <taxon>Viridiplantae</taxon>
        <taxon>Streptophyta</taxon>
        <taxon>Embryophyta</taxon>
        <taxon>Tracheophyta</taxon>
        <taxon>Spermatophyta</taxon>
        <taxon>Magnoliopsida</taxon>
        <taxon>eudicotyledons</taxon>
        <taxon>Gunneridae</taxon>
        <taxon>Pentapetalae</taxon>
        <taxon>rosids</taxon>
        <taxon>fabids</taxon>
        <taxon>Fabales</taxon>
        <taxon>Fabaceae</taxon>
        <taxon>Papilionoideae</taxon>
        <taxon>50 kb inversion clade</taxon>
        <taxon>NPAAA clade</taxon>
        <taxon>Hologalegina</taxon>
        <taxon>IRL clade</taxon>
        <taxon>Fabeae</taxon>
        <taxon>Lathyrus</taxon>
    </lineage>
</organism>
<dbReference type="Gramene" id="Psat6g146720.1">
    <property type="protein sequence ID" value="Psat6g146720.1.cds"/>
    <property type="gene ID" value="Psat6g146720"/>
</dbReference>
<feature type="domain" description="Fe2OG dioxygenase" evidence="10">
    <location>
        <begin position="216"/>
        <end position="316"/>
    </location>
</feature>
<dbReference type="InterPro" id="IPR044861">
    <property type="entry name" value="IPNS-like_FE2OG_OXY"/>
</dbReference>
<evidence type="ECO:0000256" key="8">
    <source>
        <dbReference type="ARBA" id="ARBA00050508"/>
    </source>
</evidence>
<comment type="cofactor">
    <cofactor evidence="1">
        <name>L-ascorbate</name>
        <dbReference type="ChEBI" id="CHEBI:38290"/>
    </cofactor>
</comment>
<dbReference type="InterPro" id="IPR050231">
    <property type="entry name" value="Iron_ascorbate_oxido_reductase"/>
</dbReference>
<evidence type="ECO:0000259" key="10">
    <source>
        <dbReference type="PROSITE" id="PS51471"/>
    </source>
</evidence>
<evidence type="ECO:0000256" key="9">
    <source>
        <dbReference type="RuleBase" id="RU003682"/>
    </source>
</evidence>
<protein>
    <recommendedName>
        <fullName evidence="10">Fe2OG dioxygenase domain-containing protein</fullName>
    </recommendedName>
</protein>
<dbReference type="Gene3D" id="2.60.120.330">
    <property type="entry name" value="B-lactam Antibiotic, Isopenicillin N Synthase, Chain"/>
    <property type="match status" value="1"/>
</dbReference>
<evidence type="ECO:0000256" key="3">
    <source>
        <dbReference type="ARBA" id="ARBA00022723"/>
    </source>
</evidence>
<evidence type="ECO:0000256" key="7">
    <source>
        <dbReference type="ARBA" id="ARBA00043997"/>
    </source>
</evidence>
<dbReference type="Gramene" id="Psat06G0399500-T1">
    <property type="protein sequence ID" value="KAI5398434.1"/>
    <property type="gene ID" value="KIW84_063995"/>
</dbReference>
<dbReference type="InterPro" id="IPR026992">
    <property type="entry name" value="DIOX_N"/>
</dbReference>
<keyword evidence="12" id="KW-1185">Reference proteome</keyword>
<dbReference type="GO" id="GO:0045544">
    <property type="term" value="F:gibberellin 20-oxidase activity"/>
    <property type="evidence" value="ECO:0007669"/>
    <property type="project" value="UniProtKB-ARBA"/>
</dbReference>
<dbReference type="Pfam" id="PF14226">
    <property type="entry name" value="DIOX_N"/>
    <property type="match status" value="1"/>
</dbReference>
<dbReference type="FunFam" id="2.60.120.330:FF:000003">
    <property type="entry name" value="Gibberellin 20 oxidase 2"/>
    <property type="match status" value="1"/>
</dbReference>
<dbReference type="AlphaFoldDB" id="A0A9D4WBI8"/>
<dbReference type="InterPro" id="IPR027443">
    <property type="entry name" value="IPNS-like_sf"/>
</dbReference>
<gene>
    <name evidence="11" type="ORF">KIW84_063995</name>
</gene>
<evidence type="ECO:0000313" key="12">
    <source>
        <dbReference type="Proteomes" id="UP001058974"/>
    </source>
</evidence>
<dbReference type="OrthoDB" id="288590at2759"/>
<dbReference type="Proteomes" id="UP001058974">
    <property type="component" value="Chromosome 6"/>
</dbReference>
<keyword evidence="3 9" id="KW-0479">Metal-binding</keyword>
<evidence type="ECO:0000256" key="6">
    <source>
        <dbReference type="ARBA" id="ARBA00037909"/>
    </source>
</evidence>
<keyword evidence="5 9" id="KW-0408">Iron</keyword>
<evidence type="ECO:0000256" key="5">
    <source>
        <dbReference type="ARBA" id="ARBA00023004"/>
    </source>
</evidence>